<dbReference type="FunFam" id="3.30.70.270:FF:000001">
    <property type="entry name" value="Diguanylate cyclase domain protein"/>
    <property type="match status" value="1"/>
</dbReference>
<dbReference type="PANTHER" id="PTHR44757:SF2">
    <property type="entry name" value="BIOFILM ARCHITECTURE MAINTENANCE PROTEIN MBAA"/>
    <property type="match status" value="1"/>
</dbReference>
<evidence type="ECO:0000256" key="4">
    <source>
        <dbReference type="ARBA" id="ARBA00022692"/>
    </source>
</evidence>
<keyword evidence="4 7" id="KW-0812">Transmembrane</keyword>
<dbReference type="Proteomes" id="UP000255334">
    <property type="component" value="Unassembled WGS sequence"/>
</dbReference>
<evidence type="ECO:0000259" key="9">
    <source>
        <dbReference type="PROSITE" id="PS50113"/>
    </source>
</evidence>
<dbReference type="PROSITE" id="PS50112">
    <property type="entry name" value="PAS"/>
    <property type="match status" value="2"/>
</dbReference>
<dbReference type="EMBL" id="QRBF01000001">
    <property type="protein sequence ID" value="RDS86191.1"/>
    <property type="molecule type" value="Genomic_DNA"/>
</dbReference>
<dbReference type="InterPro" id="IPR029787">
    <property type="entry name" value="Nucleotide_cyclase"/>
</dbReference>
<feature type="transmembrane region" description="Helical" evidence="7">
    <location>
        <begin position="282"/>
        <end position="301"/>
    </location>
</feature>
<dbReference type="InterPro" id="IPR052155">
    <property type="entry name" value="Biofilm_reg_signaling"/>
</dbReference>
<dbReference type="Gene3D" id="3.30.70.270">
    <property type="match status" value="1"/>
</dbReference>
<feature type="transmembrane region" description="Helical" evidence="7">
    <location>
        <begin position="203"/>
        <end position="221"/>
    </location>
</feature>
<evidence type="ECO:0000256" key="2">
    <source>
        <dbReference type="ARBA" id="ARBA00004651"/>
    </source>
</evidence>
<keyword evidence="6 7" id="KW-0472">Membrane</keyword>
<accession>A0A370XD94</accession>
<feature type="domain" description="PAC" evidence="9">
    <location>
        <begin position="385"/>
        <end position="438"/>
    </location>
</feature>
<evidence type="ECO:0000313" key="12">
    <source>
        <dbReference type="Proteomes" id="UP000255334"/>
    </source>
</evidence>
<dbReference type="InterPro" id="IPR000014">
    <property type="entry name" value="PAS"/>
</dbReference>
<feature type="transmembrane region" description="Helical" evidence="7">
    <location>
        <begin position="164"/>
        <end position="188"/>
    </location>
</feature>
<dbReference type="GO" id="GO:0005886">
    <property type="term" value="C:plasma membrane"/>
    <property type="evidence" value="ECO:0007669"/>
    <property type="project" value="UniProtKB-SubCell"/>
</dbReference>
<gene>
    <name evidence="11" type="ORF">DWU99_02670</name>
</gene>
<evidence type="ECO:0000259" key="10">
    <source>
        <dbReference type="PROSITE" id="PS50887"/>
    </source>
</evidence>
<dbReference type="Pfam" id="PF08447">
    <property type="entry name" value="PAS_3"/>
    <property type="match status" value="1"/>
</dbReference>
<keyword evidence="5 7" id="KW-1133">Transmembrane helix</keyword>
<evidence type="ECO:0000259" key="8">
    <source>
        <dbReference type="PROSITE" id="PS50112"/>
    </source>
</evidence>
<dbReference type="NCBIfam" id="TIGR00254">
    <property type="entry name" value="GGDEF"/>
    <property type="match status" value="1"/>
</dbReference>
<comment type="caution">
    <text evidence="11">The sequence shown here is derived from an EMBL/GenBank/DDBJ whole genome shotgun (WGS) entry which is preliminary data.</text>
</comment>
<dbReference type="NCBIfam" id="TIGR00229">
    <property type="entry name" value="sensory_box"/>
    <property type="match status" value="2"/>
</dbReference>
<dbReference type="CDD" id="cd00130">
    <property type="entry name" value="PAS"/>
    <property type="match status" value="2"/>
</dbReference>
<evidence type="ECO:0000256" key="1">
    <source>
        <dbReference type="ARBA" id="ARBA00001946"/>
    </source>
</evidence>
<dbReference type="InterPro" id="IPR013655">
    <property type="entry name" value="PAS_fold_3"/>
</dbReference>
<feature type="transmembrane region" description="Helical" evidence="7">
    <location>
        <begin position="242"/>
        <end position="262"/>
    </location>
</feature>
<comment type="cofactor">
    <cofactor evidence="1">
        <name>Mg(2+)</name>
        <dbReference type="ChEBI" id="CHEBI:18420"/>
    </cofactor>
</comment>
<dbReference type="SMART" id="SM00091">
    <property type="entry name" value="PAS"/>
    <property type="match status" value="2"/>
</dbReference>
<sequence length="737" mass="82222">MRGRHIRKPGLEMLLRRTPGMVWQLLALFALSGGLTLYSTALARLTHTPPSLWLTNGALIGWMIRKPLAQTWPLLVAGFFGYMVAKELWGDPLLTTAAWGLNNAVETLIVTLAIRRQFPVITSETPFPRLARVALISAAVACALSSLTAILIKQPFPDMAFWMSFNLVFRAHLLGMVIAGSASIVVAIKNDGVQLFRGKRSSLLWHLLLLTALSAAVFLVRRYPLLFLIYPPLLLLIFRHRFAGMILGIAIVALITTGAAALDIGPFDLVHNVTPVLKVAMAQIFIAGYCVVALPVALTLVEQDRLQIRLRESELRYRMLADNSGDLVMRIRPNGDRRYVSPSVKELLGWDVEEFMAPRPDLIHPDDRERVAEVVAALRRIGGSTTATYRLQHRAGHYLWIEAFARMVDSPDGDGTTEIIYTGRDVTQRVHIQQALIESQAQLKTITDNVPAVIARVDMSERYTYINRHVQQISGESPADILGKTVKEVRGAALYEHLKEYLDRAYAGESVWFEYEATYLGKLLHFQTHYVPDMDSKGRVRGLYALTTEITHIKNVERELLRLAHQDALTGLANRRSFNDQALPVLRNACQNRSPVLLTLLDVDNFKAINDTHGHAAGDLVLAEVGRCLQEFVLKGAVVARIGGDEFVVLCDHLQDKVAAEAFVHSLWETLHMAVMMGRHCIDVHLSMGAVFFHGSASQDVLMKLADEALYHAKESGRNTYRMVSKRLFVGEKNGNV</sequence>
<evidence type="ECO:0000313" key="11">
    <source>
        <dbReference type="EMBL" id="RDS86191.1"/>
    </source>
</evidence>
<evidence type="ECO:0000256" key="7">
    <source>
        <dbReference type="SAM" id="Phobius"/>
    </source>
</evidence>
<dbReference type="SUPFAM" id="SSF55785">
    <property type="entry name" value="PYP-like sensor domain (PAS domain)"/>
    <property type="match status" value="2"/>
</dbReference>
<dbReference type="CDD" id="cd01949">
    <property type="entry name" value="GGDEF"/>
    <property type="match status" value="1"/>
</dbReference>
<dbReference type="Gene3D" id="3.30.450.20">
    <property type="entry name" value="PAS domain"/>
    <property type="match status" value="2"/>
</dbReference>
<dbReference type="SMART" id="SM00267">
    <property type="entry name" value="GGDEF"/>
    <property type="match status" value="1"/>
</dbReference>
<feature type="domain" description="PAS" evidence="8">
    <location>
        <begin position="313"/>
        <end position="375"/>
    </location>
</feature>
<evidence type="ECO:0000256" key="6">
    <source>
        <dbReference type="ARBA" id="ARBA00023136"/>
    </source>
</evidence>
<comment type="subcellular location">
    <subcellularLocation>
        <location evidence="2">Cell membrane</location>
        <topology evidence="2">Multi-pass membrane protein</topology>
    </subcellularLocation>
</comment>
<keyword evidence="12" id="KW-1185">Reference proteome</keyword>
<evidence type="ECO:0000256" key="3">
    <source>
        <dbReference type="ARBA" id="ARBA00022475"/>
    </source>
</evidence>
<reference evidence="11 12" key="1">
    <citation type="submission" date="2018-07" db="EMBL/GenBank/DDBJ databases">
        <title>Dyella monticola sp. nov. and Dyella psychrodurans sp. nov. isolated from monsoon evergreen broad-leaved forest soil of Dinghu Mountain, China.</title>
        <authorList>
            <person name="Gao Z."/>
            <person name="Qiu L."/>
        </authorList>
    </citation>
    <scope>NUCLEOTIDE SEQUENCE [LARGE SCALE GENOMIC DNA]</scope>
    <source>
        <strain evidence="11 12">4MSK11</strain>
    </source>
</reference>
<dbReference type="PROSITE" id="PS50113">
    <property type="entry name" value="PAC"/>
    <property type="match status" value="1"/>
</dbReference>
<dbReference type="PANTHER" id="PTHR44757">
    <property type="entry name" value="DIGUANYLATE CYCLASE DGCP"/>
    <property type="match status" value="1"/>
</dbReference>
<dbReference type="InterPro" id="IPR035965">
    <property type="entry name" value="PAS-like_dom_sf"/>
</dbReference>
<dbReference type="AlphaFoldDB" id="A0A370XD94"/>
<dbReference type="InterPro" id="IPR000160">
    <property type="entry name" value="GGDEF_dom"/>
</dbReference>
<dbReference type="Pfam" id="PF05231">
    <property type="entry name" value="MASE1"/>
    <property type="match status" value="1"/>
</dbReference>
<dbReference type="InterPro" id="IPR000700">
    <property type="entry name" value="PAS-assoc_C"/>
</dbReference>
<dbReference type="SUPFAM" id="SSF55073">
    <property type="entry name" value="Nucleotide cyclase"/>
    <property type="match status" value="1"/>
</dbReference>
<dbReference type="InterPro" id="IPR007895">
    <property type="entry name" value="MASE1"/>
</dbReference>
<dbReference type="InterPro" id="IPR013656">
    <property type="entry name" value="PAS_4"/>
</dbReference>
<feature type="transmembrane region" description="Helical" evidence="7">
    <location>
        <begin position="130"/>
        <end position="152"/>
    </location>
</feature>
<organism evidence="11 12">
    <name type="scientific">Dyella psychrodurans</name>
    <dbReference type="NCBI Taxonomy" id="1927960"/>
    <lineage>
        <taxon>Bacteria</taxon>
        <taxon>Pseudomonadati</taxon>
        <taxon>Pseudomonadota</taxon>
        <taxon>Gammaproteobacteria</taxon>
        <taxon>Lysobacterales</taxon>
        <taxon>Rhodanobacteraceae</taxon>
        <taxon>Dyella</taxon>
    </lineage>
</organism>
<protein>
    <submittedName>
        <fullName evidence="11">Diguanylate cyclase</fullName>
    </submittedName>
</protein>
<feature type="transmembrane region" description="Helical" evidence="7">
    <location>
        <begin position="67"/>
        <end position="85"/>
    </location>
</feature>
<keyword evidence="3" id="KW-1003">Cell membrane</keyword>
<dbReference type="GO" id="GO:0003824">
    <property type="term" value="F:catalytic activity"/>
    <property type="evidence" value="ECO:0007669"/>
    <property type="project" value="UniProtKB-ARBA"/>
</dbReference>
<evidence type="ECO:0000256" key="5">
    <source>
        <dbReference type="ARBA" id="ARBA00022989"/>
    </source>
</evidence>
<name>A0A370XD94_9GAMM</name>
<proteinExistence type="predicted"/>
<dbReference type="Pfam" id="PF08448">
    <property type="entry name" value="PAS_4"/>
    <property type="match status" value="1"/>
</dbReference>
<dbReference type="InterPro" id="IPR043128">
    <property type="entry name" value="Rev_trsase/Diguanyl_cyclase"/>
</dbReference>
<dbReference type="Pfam" id="PF00990">
    <property type="entry name" value="GGDEF"/>
    <property type="match status" value="1"/>
</dbReference>
<dbReference type="PROSITE" id="PS50887">
    <property type="entry name" value="GGDEF"/>
    <property type="match status" value="1"/>
</dbReference>
<feature type="domain" description="PAS" evidence="8">
    <location>
        <begin position="439"/>
        <end position="509"/>
    </location>
</feature>
<feature type="transmembrane region" description="Helical" evidence="7">
    <location>
        <begin position="97"/>
        <end position="118"/>
    </location>
</feature>
<feature type="domain" description="GGDEF" evidence="10">
    <location>
        <begin position="594"/>
        <end position="726"/>
    </location>
</feature>